<keyword evidence="3" id="KW-1185">Reference proteome</keyword>
<dbReference type="Proteomes" id="UP000317178">
    <property type="component" value="Chromosome"/>
</dbReference>
<dbReference type="Pfam" id="PF13380">
    <property type="entry name" value="CoA_binding_2"/>
    <property type="match status" value="1"/>
</dbReference>
<dbReference type="InterPro" id="IPR036291">
    <property type="entry name" value="NAD(P)-bd_dom_sf"/>
</dbReference>
<proteinExistence type="predicted"/>
<dbReference type="PANTHER" id="PTHR33303">
    <property type="entry name" value="CYTOPLASMIC PROTEIN-RELATED"/>
    <property type="match status" value="1"/>
</dbReference>
<dbReference type="EMBL" id="CP036281">
    <property type="protein sequence ID" value="QDU81631.1"/>
    <property type="molecule type" value="Genomic_DNA"/>
</dbReference>
<dbReference type="AlphaFoldDB" id="A0A518CQX4"/>
<gene>
    <name evidence="2" type="ORF">Pla110_33740</name>
</gene>
<evidence type="ECO:0000259" key="1">
    <source>
        <dbReference type="Pfam" id="PF13380"/>
    </source>
</evidence>
<feature type="domain" description="CoA-binding" evidence="1">
    <location>
        <begin position="2"/>
        <end position="114"/>
    </location>
</feature>
<organism evidence="2 3">
    <name type="scientific">Polystyrenella longa</name>
    <dbReference type="NCBI Taxonomy" id="2528007"/>
    <lineage>
        <taxon>Bacteria</taxon>
        <taxon>Pseudomonadati</taxon>
        <taxon>Planctomycetota</taxon>
        <taxon>Planctomycetia</taxon>
        <taxon>Planctomycetales</taxon>
        <taxon>Planctomycetaceae</taxon>
        <taxon>Polystyrenella</taxon>
    </lineage>
</organism>
<dbReference type="SUPFAM" id="SSF51735">
    <property type="entry name" value="NAD(P)-binding Rossmann-fold domains"/>
    <property type="match status" value="1"/>
</dbReference>
<dbReference type="InterPro" id="IPR003781">
    <property type="entry name" value="CoA-bd"/>
</dbReference>
<protein>
    <recommendedName>
        <fullName evidence="1">CoA-binding domain-containing protein</fullName>
    </recommendedName>
</protein>
<dbReference type="Gene3D" id="3.40.50.720">
    <property type="entry name" value="NAD(P)-binding Rossmann-like Domain"/>
    <property type="match status" value="1"/>
</dbReference>
<name>A0A518CQX4_9PLAN</name>
<accession>A0A518CQX4</accession>
<evidence type="ECO:0000313" key="3">
    <source>
        <dbReference type="Proteomes" id="UP000317178"/>
    </source>
</evidence>
<sequence>MKVVVLGASANRSKFGNKAVRSYQELGATVYPVNPNETEIEGLTVYPSLSEVPDKDINRLLVYLPPSVGITLLGEIQVLNPEEVWFNPGSESAELLEQTEEMGMNVITACSIVAVGHSPSQFPEE</sequence>
<reference evidence="2 3" key="1">
    <citation type="submission" date="2019-02" db="EMBL/GenBank/DDBJ databases">
        <title>Deep-cultivation of Planctomycetes and their phenomic and genomic characterization uncovers novel biology.</title>
        <authorList>
            <person name="Wiegand S."/>
            <person name="Jogler M."/>
            <person name="Boedeker C."/>
            <person name="Pinto D."/>
            <person name="Vollmers J."/>
            <person name="Rivas-Marin E."/>
            <person name="Kohn T."/>
            <person name="Peeters S.H."/>
            <person name="Heuer A."/>
            <person name="Rast P."/>
            <person name="Oberbeckmann S."/>
            <person name="Bunk B."/>
            <person name="Jeske O."/>
            <person name="Meyerdierks A."/>
            <person name="Storesund J.E."/>
            <person name="Kallscheuer N."/>
            <person name="Luecker S."/>
            <person name="Lage O.M."/>
            <person name="Pohl T."/>
            <person name="Merkel B.J."/>
            <person name="Hornburger P."/>
            <person name="Mueller R.-W."/>
            <person name="Bruemmer F."/>
            <person name="Labrenz M."/>
            <person name="Spormann A.M."/>
            <person name="Op den Camp H."/>
            <person name="Overmann J."/>
            <person name="Amann R."/>
            <person name="Jetten M.S.M."/>
            <person name="Mascher T."/>
            <person name="Medema M.H."/>
            <person name="Devos D.P."/>
            <person name="Kaster A.-K."/>
            <person name="Ovreas L."/>
            <person name="Rohde M."/>
            <person name="Galperin M.Y."/>
            <person name="Jogler C."/>
        </authorList>
    </citation>
    <scope>NUCLEOTIDE SEQUENCE [LARGE SCALE GENOMIC DNA]</scope>
    <source>
        <strain evidence="2 3">Pla110</strain>
    </source>
</reference>
<dbReference type="RefSeq" id="WP_231742524.1">
    <property type="nucleotide sequence ID" value="NZ_CP036281.1"/>
</dbReference>
<evidence type="ECO:0000313" key="2">
    <source>
        <dbReference type="EMBL" id="QDU81631.1"/>
    </source>
</evidence>
<dbReference type="PANTHER" id="PTHR33303:SF2">
    <property type="entry name" value="COA-BINDING DOMAIN-CONTAINING PROTEIN"/>
    <property type="match status" value="1"/>
</dbReference>
<dbReference type="KEGG" id="plon:Pla110_33740"/>